<dbReference type="Proteomes" id="UP000580709">
    <property type="component" value="Unassembled WGS sequence"/>
</dbReference>
<dbReference type="EMBL" id="JACEOR010000058">
    <property type="protein sequence ID" value="MBA4504002.1"/>
    <property type="molecule type" value="Genomic_DNA"/>
</dbReference>
<evidence type="ECO:0000313" key="2">
    <source>
        <dbReference type="EMBL" id="MBA4504002.1"/>
    </source>
</evidence>
<dbReference type="AlphaFoldDB" id="A0A838WP36"/>
<name>A0A838WP36_9CORY</name>
<organism evidence="2 3">
    <name type="scientific">Corynebacterium sanguinis</name>
    <dbReference type="NCBI Taxonomy" id="2594913"/>
    <lineage>
        <taxon>Bacteria</taxon>
        <taxon>Bacillati</taxon>
        <taxon>Actinomycetota</taxon>
        <taxon>Actinomycetes</taxon>
        <taxon>Mycobacteriales</taxon>
        <taxon>Corynebacteriaceae</taxon>
        <taxon>Corynebacterium</taxon>
    </lineage>
</organism>
<evidence type="ECO:0008006" key="4">
    <source>
        <dbReference type="Google" id="ProtNLM"/>
    </source>
</evidence>
<accession>A0A838WP36</accession>
<keyword evidence="3" id="KW-1185">Reference proteome</keyword>
<gene>
    <name evidence="2" type="ORF">H0H28_01350</name>
</gene>
<feature type="region of interest" description="Disordered" evidence="1">
    <location>
        <begin position="237"/>
        <end position="260"/>
    </location>
</feature>
<proteinExistence type="predicted"/>
<comment type="caution">
    <text evidence="2">The sequence shown here is derived from an EMBL/GenBank/DDBJ whole genome shotgun (WGS) entry which is preliminary data.</text>
</comment>
<evidence type="ECO:0000256" key="1">
    <source>
        <dbReference type="SAM" id="MobiDB-lite"/>
    </source>
</evidence>
<evidence type="ECO:0000313" key="3">
    <source>
        <dbReference type="Proteomes" id="UP000580709"/>
    </source>
</evidence>
<reference evidence="2 3" key="1">
    <citation type="submission" date="2020-07" db="EMBL/GenBank/DDBJ databases">
        <authorList>
            <person name="Khare M."/>
        </authorList>
    </citation>
    <scope>NUCLEOTIDE SEQUENCE [LARGE SCALE GENOMIC DNA]</scope>
    <source>
        <strain evidence="2 3">P8776</strain>
    </source>
</reference>
<protein>
    <recommendedName>
        <fullName evidence="4">DUF5129 domain-containing protein</fullName>
    </recommendedName>
</protein>
<sequence length="260" mass="29044">MATNRRRKAIEQGREDYELVTTEYAELGQRLGEIDIRANSLTSAFADNEMRKQWAEVRDRFLRMHDSVSGAGGIGGIDINDDKQVWQNRVKLGDAAETVRHTSNAEDNINRLFKIENGDAAARCSDLTSILDDINEARLGVKDKGLKAELEVLKSRVEELDRNPDDPEFLDKFVRVLGEYRVILDAVKTKQFSDVKERNPLVQPAIYEPNYFYSNYVPYMALNSWHTSNVEAAQAAQGSSSGTNTSFSSGFSASGGSSSY</sequence>